<dbReference type="PANTHER" id="PTHR30314:SF23">
    <property type="entry name" value="PLASTID DIVISION PROTEIN FTSZ"/>
    <property type="match status" value="1"/>
</dbReference>
<keyword evidence="6" id="KW-0342">GTP-binding</keyword>
<dbReference type="AlphaFoldDB" id="Q70ZZ7"/>
<evidence type="ECO:0000259" key="10">
    <source>
        <dbReference type="SMART" id="SM00864"/>
    </source>
</evidence>
<name>Q70ZZ7_PHYPA</name>
<dbReference type="InterPro" id="IPR003008">
    <property type="entry name" value="Tubulin_FtsZ_GTPase"/>
</dbReference>
<dbReference type="OrthoDB" id="70257at2759"/>
<sequence>MMSSMVRFSSSPCSFTGSLCSTSPQSMHPMSSVAAKVTRQCGCLRAGNKLDKDQFVGDGKPLMHQQTRGWSQGRERCHAGRSVVMASMSGAKIKVIGVGGGGNNAVNRMIGSGIQGVDFWAINTDVQALQKSQAEHRVQIGEALTRGLGTGGKPFLGEQAAEESIEIIAQAVVDADLVFITAGMGGGTGSGAAPVVARVAKEAGQLTVGVVTYPFTFEGRRRSQQAVEAIENLRKSVDSLIVIPNDRLLDVSGDKTPLQEAFSLADDVLRQGVQGISDIITTPGLVNVDFADVRAVMSNSGTAMLGVGSSSGKNRAEEAAVQAASAPLIERSIEQATGIVYNITGGPDLTLQEVNTVSEIVTGLADPSANIIFGAVVDDKYTGEIHVTIIATGFSHSFQKSLVDPNVSRSERQDAPSNALEKPWKQPTPTSSRFRQGLNSKGFL</sequence>
<keyword evidence="4" id="KW-0132">Cell division</keyword>
<dbReference type="HOGENOM" id="CLU_024865_0_0_1"/>
<dbReference type="InterPro" id="IPR045061">
    <property type="entry name" value="FtsZ/CetZ"/>
</dbReference>
<dbReference type="GO" id="GO:0003924">
    <property type="term" value="F:GTPase activity"/>
    <property type="evidence" value="ECO:0000318"/>
    <property type="project" value="GO_Central"/>
</dbReference>
<dbReference type="Pfam" id="PF00091">
    <property type="entry name" value="Tubulin"/>
    <property type="match status" value="1"/>
</dbReference>
<reference evidence="12" key="3">
    <citation type="journal article" date="2009" name="Plant Biol.">
        <title>A uniquely high number of ftsZ genes in the moss Physcomitrella patens.</title>
        <authorList>
            <person name="Martin A."/>
            <person name="Lang D."/>
            <person name="Heckmann J."/>
            <person name="Zimmer A.D."/>
            <person name="Vervliet-Scheebaum M."/>
            <person name="Reski R."/>
        </authorList>
    </citation>
    <scope>NUCLEOTIDE SEQUENCE</scope>
    <source>
        <tissue evidence="12">Protonema</tissue>
    </source>
</reference>
<dbReference type="Gene3D" id="3.30.1330.20">
    <property type="entry name" value="Tubulin/FtsZ, C-terminal domain"/>
    <property type="match status" value="1"/>
</dbReference>
<dbReference type="SMART" id="SM00865">
    <property type="entry name" value="Tubulin_C"/>
    <property type="match status" value="1"/>
</dbReference>
<reference evidence="13 15" key="4">
    <citation type="journal article" date="2018" name="Plant J.">
        <title>The Physcomitrella patens chromosome-scale assembly reveals moss genome structure and evolution.</title>
        <authorList>
            <person name="Lang D."/>
            <person name="Ullrich K.K."/>
            <person name="Murat F."/>
            <person name="Fuchs J."/>
            <person name="Jenkins J."/>
            <person name="Haas F.B."/>
            <person name="Piednoel M."/>
            <person name="Gundlach H."/>
            <person name="Van Bel M."/>
            <person name="Meyberg R."/>
            <person name="Vives C."/>
            <person name="Morata J."/>
            <person name="Symeonidi A."/>
            <person name="Hiss M."/>
            <person name="Muchero W."/>
            <person name="Kamisugi Y."/>
            <person name="Saleh O."/>
            <person name="Blanc G."/>
            <person name="Decker E.L."/>
            <person name="van Gessel N."/>
            <person name="Grimwood J."/>
            <person name="Hayes R.D."/>
            <person name="Graham S.W."/>
            <person name="Gunter L.E."/>
            <person name="McDaniel S.F."/>
            <person name="Hoernstein S.N.W."/>
            <person name="Larsson A."/>
            <person name="Li F.W."/>
            <person name="Perroud P.F."/>
            <person name="Phillips J."/>
            <person name="Ranjan P."/>
            <person name="Rokshar D.S."/>
            <person name="Rothfels C.J."/>
            <person name="Schneider L."/>
            <person name="Shu S."/>
            <person name="Stevenson D.W."/>
            <person name="Thummler F."/>
            <person name="Tillich M."/>
            <person name="Villarreal Aguilar J.C."/>
            <person name="Widiez T."/>
            <person name="Wong G.K."/>
            <person name="Wymore A."/>
            <person name="Zhang Y."/>
            <person name="Zimmer A.D."/>
            <person name="Quatrano R.S."/>
            <person name="Mayer K.F.X."/>
            <person name="Goodstein D."/>
            <person name="Casacuberta J.M."/>
            <person name="Vandepoele K."/>
            <person name="Reski R."/>
            <person name="Cuming A.C."/>
            <person name="Tuskan G.A."/>
            <person name="Maumus F."/>
            <person name="Salse J."/>
            <person name="Schmutz J."/>
            <person name="Rensing S.A."/>
        </authorList>
    </citation>
    <scope>NUCLEOTIDE SEQUENCE [LARGE SCALE GENOMIC DNA]</scope>
    <source>
        <strain evidence="14 15">cv. Gransden 2004</strain>
    </source>
</reference>
<dbReference type="GO" id="GO:0005874">
    <property type="term" value="C:microtubule"/>
    <property type="evidence" value="ECO:0007669"/>
    <property type="project" value="InterPro"/>
</dbReference>
<dbReference type="GO" id="GO:0005525">
    <property type="term" value="F:GTP binding"/>
    <property type="evidence" value="ECO:0000318"/>
    <property type="project" value="GO_Central"/>
</dbReference>
<accession>A9TNQ3</accession>
<geneLocation type="chloroplast" evidence="12"/>
<dbReference type="InterPro" id="IPR036525">
    <property type="entry name" value="Tubulin/FtsZ_GTPase_sf"/>
</dbReference>
<feature type="domain" description="Tubulin/FtsZ 2-layer sandwich" evidence="11">
    <location>
        <begin position="286"/>
        <end position="403"/>
    </location>
</feature>
<evidence type="ECO:0000313" key="15">
    <source>
        <dbReference type="Proteomes" id="UP000006727"/>
    </source>
</evidence>
<dbReference type="FunFam" id="3.30.1330.20:FF:000010">
    <property type="entry name" value="Cell division protein FtsZ 1, chloroplastic"/>
    <property type="match status" value="1"/>
</dbReference>
<keyword evidence="12" id="KW-0934">Plastid</keyword>
<dbReference type="SUPFAM" id="SSF52490">
    <property type="entry name" value="Tubulin nucleotide-binding domain-like"/>
    <property type="match status" value="1"/>
</dbReference>
<accession>E1C9Z4</accession>
<dbReference type="InterPro" id="IPR024757">
    <property type="entry name" value="FtsZ_C"/>
</dbReference>
<proteinExistence type="inferred from homology"/>
<dbReference type="SUPFAM" id="SSF55307">
    <property type="entry name" value="Tubulin C-terminal domain-like"/>
    <property type="match status" value="1"/>
</dbReference>
<feature type="region of interest" description="Disordered" evidence="9">
    <location>
        <begin position="405"/>
        <end position="444"/>
    </location>
</feature>
<evidence type="ECO:0000256" key="4">
    <source>
        <dbReference type="ARBA" id="ARBA00022618"/>
    </source>
</evidence>
<keyword evidence="7" id="KW-0717">Septation</keyword>
<dbReference type="Gramene" id="Pp3c22_4940V3.1">
    <property type="protein sequence ID" value="Pp3c22_4940V3.1"/>
    <property type="gene ID" value="Pp3c22_4940"/>
</dbReference>
<dbReference type="PROSITE" id="PS01135">
    <property type="entry name" value="FTSZ_2"/>
    <property type="match status" value="1"/>
</dbReference>
<keyword evidence="15" id="KW-1185">Reference proteome</keyword>
<dbReference type="NCBIfam" id="TIGR00065">
    <property type="entry name" value="ftsZ"/>
    <property type="match status" value="1"/>
</dbReference>
<dbReference type="SMR" id="Q70ZZ7"/>
<feature type="domain" description="Tubulin/FtsZ GTPase" evidence="10">
    <location>
        <begin position="92"/>
        <end position="284"/>
    </location>
</feature>
<dbReference type="OMA" id="IMNQGGV"/>
<evidence type="ECO:0000256" key="6">
    <source>
        <dbReference type="ARBA" id="ARBA00023134"/>
    </source>
</evidence>
<dbReference type="PROSITE" id="PS00227">
    <property type="entry name" value="TUBULIN"/>
    <property type="match status" value="1"/>
</dbReference>
<dbReference type="STRING" id="3218.Q70ZZ7"/>
<dbReference type="CDD" id="cd02201">
    <property type="entry name" value="FtsZ_type1"/>
    <property type="match status" value="1"/>
</dbReference>
<dbReference type="InterPro" id="IPR017975">
    <property type="entry name" value="Tubulin_CS"/>
</dbReference>
<dbReference type="InterPro" id="IPR008280">
    <property type="entry name" value="Tub_FtsZ_C"/>
</dbReference>
<reference evidence="14" key="5">
    <citation type="submission" date="2020-12" db="UniProtKB">
        <authorList>
            <consortium name="EnsemblPlants"/>
        </authorList>
    </citation>
    <scope>IDENTIFICATION</scope>
</reference>
<evidence type="ECO:0000256" key="5">
    <source>
        <dbReference type="ARBA" id="ARBA00022741"/>
    </source>
</evidence>
<dbReference type="SMART" id="SM00864">
    <property type="entry name" value="Tubulin"/>
    <property type="match status" value="1"/>
</dbReference>
<dbReference type="InterPro" id="IPR018316">
    <property type="entry name" value="Tubulin/FtsZ_2-layer-sand-dom"/>
</dbReference>
<evidence type="ECO:0000256" key="3">
    <source>
        <dbReference type="ARBA" id="ARBA00022490"/>
    </source>
</evidence>
<comment type="similarity">
    <text evidence="2">Belongs to the FtsZ family.</text>
</comment>
<dbReference type="GO" id="GO:0010020">
    <property type="term" value="P:chloroplast fission"/>
    <property type="evidence" value="ECO:0000318"/>
    <property type="project" value="GO_Central"/>
</dbReference>
<evidence type="ECO:0000313" key="14">
    <source>
        <dbReference type="EnsemblPlants" id="Pp3c22_4940V3.1"/>
    </source>
</evidence>
<dbReference type="PANTHER" id="PTHR30314">
    <property type="entry name" value="CELL DIVISION PROTEIN FTSZ-RELATED"/>
    <property type="match status" value="1"/>
</dbReference>
<evidence type="ECO:0000259" key="11">
    <source>
        <dbReference type="SMART" id="SM00865"/>
    </source>
</evidence>
<accession>Q70ZZ7</accession>
<dbReference type="EnsemblPlants" id="Pp3c22_4940V3.1">
    <property type="protein sequence ID" value="Pp3c22_4940V3.1"/>
    <property type="gene ID" value="Pp3c22_4940"/>
</dbReference>
<evidence type="ECO:0000313" key="13">
    <source>
        <dbReference type="EMBL" id="PNR30405.1"/>
    </source>
</evidence>
<dbReference type="EMBL" id="AJ428993">
    <property type="protein sequence ID" value="CAD22047.1"/>
    <property type="molecule type" value="Genomic_DNA"/>
</dbReference>
<evidence type="ECO:0000256" key="9">
    <source>
        <dbReference type="SAM" id="MobiDB-lite"/>
    </source>
</evidence>
<dbReference type="EMBL" id="ABEU02000022">
    <property type="protein sequence ID" value="PNR30405.1"/>
    <property type="molecule type" value="Genomic_DNA"/>
</dbReference>
<evidence type="ECO:0000256" key="7">
    <source>
        <dbReference type="ARBA" id="ARBA00023210"/>
    </source>
</evidence>
<gene>
    <name evidence="12" type="primary">ftsZ1-1</name>
    <name evidence="14" type="synonym">LOC112275262</name>
    <name evidence="13" type="ORF">PHYPA_026721</name>
</gene>
<dbReference type="Proteomes" id="UP000006727">
    <property type="component" value="Chromosome 22"/>
</dbReference>
<dbReference type="PRINTS" id="PR00423">
    <property type="entry name" value="CELLDVISFTSZ"/>
</dbReference>
<reference evidence="12" key="1">
    <citation type="journal article" date="2004" name="J. Mol. Evol.">
        <title>Diversification of ftsZ during early land plant evolution.</title>
        <authorList>
            <person name="Rensing S.A."/>
            <person name="Kiessling J."/>
            <person name="Reski R."/>
            <person name="Decker E.L."/>
        </authorList>
    </citation>
    <scope>NUCLEOTIDE SEQUENCE</scope>
    <source>
        <tissue evidence="12">Protonema</tissue>
    </source>
</reference>
<reference evidence="13 15" key="2">
    <citation type="journal article" date="2008" name="Science">
        <title>The Physcomitrella genome reveals evolutionary insights into the conquest of land by plants.</title>
        <authorList>
            <person name="Rensing S."/>
            <person name="Lang D."/>
            <person name="Zimmer A."/>
            <person name="Terry A."/>
            <person name="Salamov A."/>
            <person name="Shapiro H."/>
            <person name="Nishiyama T."/>
            <person name="Perroud P.-F."/>
            <person name="Lindquist E."/>
            <person name="Kamisugi Y."/>
            <person name="Tanahashi T."/>
            <person name="Sakakibara K."/>
            <person name="Fujita T."/>
            <person name="Oishi K."/>
            <person name="Shin-I T."/>
            <person name="Kuroki Y."/>
            <person name="Toyoda A."/>
            <person name="Suzuki Y."/>
            <person name="Hashimoto A."/>
            <person name="Yamaguchi K."/>
            <person name="Sugano A."/>
            <person name="Kohara Y."/>
            <person name="Fujiyama A."/>
            <person name="Anterola A."/>
            <person name="Aoki S."/>
            <person name="Ashton N."/>
            <person name="Barbazuk W.B."/>
            <person name="Barker E."/>
            <person name="Bennetzen J."/>
            <person name="Bezanilla M."/>
            <person name="Blankenship R."/>
            <person name="Cho S.H."/>
            <person name="Dutcher S."/>
            <person name="Estelle M."/>
            <person name="Fawcett J.A."/>
            <person name="Gundlach H."/>
            <person name="Hanada K."/>
            <person name="Heyl A."/>
            <person name="Hicks K.A."/>
            <person name="Hugh J."/>
            <person name="Lohr M."/>
            <person name="Mayer K."/>
            <person name="Melkozernov A."/>
            <person name="Murata T."/>
            <person name="Nelson D."/>
            <person name="Pils B."/>
            <person name="Prigge M."/>
            <person name="Reiss B."/>
            <person name="Renner T."/>
            <person name="Rombauts S."/>
            <person name="Rushton P."/>
            <person name="Sanderfoot A."/>
            <person name="Schween G."/>
            <person name="Shiu S.-H."/>
            <person name="Stueber K."/>
            <person name="Theodoulou F.L."/>
            <person name="Tu H."/>
            <person name="Van de Peer Y."/>
            <person name="Verrier P.J."/>
            <person name="Waters E."/>
            <person name="Wood A."/>
            <person name="Yang L."/>
            <person name="Cove D."/>
            <person name="Cuming A."/>
            <person name="Hasebe M."/>
            <person name="Lucas S."/>
            <person name="Mishler D.B."/>
            <person name="Reski R."/>
            <person name="Grigoriev I."/>
            <person name="Quatrano R.S."/>
            <person name="Boore J.L."/>
        </authorList>
    </citation>
    <scope>NUCLEOTIDE SEQUENCE [LARGE SCALE GENOMIC DNA]</scope>
    <source>
        <strain evidence="14 15">cv. Gransden 2004</strain>
    </source>
</reference>
<keyword evidence="3" id="KW-0963">Cytoplasm</keyword>
<dbReference type="PROSITE" id="PS01134">
    <property type="entry name" value="FTSZ_1"/>
    <property type="match status" value="1"/>
</dbReference>
<dbReference type="HAMAP" id="MF_00909">
    <property type="entry name" value="FtsZ"/>
    <property type="match status" value="1"/>
</dbReference>
<dbReference type="InterPro" id="IPR020805">
    <property type="entry name" value="Cell_div_FtsZ_CS"/>
</dbReference>
<dbReference type="GO" id="GO:0051301">
    <property type="term" value="P:cell division"/>
    <property type="evidence" value="ECO:0000318"/>
    <property type="project" value="GO_Central"/>
</dbReference>
<keyword evidence="5" id="KW-0547">Nucleotide-binding</keyword>
<dbReference type="Pfam" id="PF12327">
    <property type="entry name" value="FtsZ_C"/>
    <property type="match status" value="1"/>
</dbReference>
<evidence type="ECO:0000313" key="12">
    <source>
        <dbReference type="EMBL" id="CAD22047.1"/>
    </source>
</evidence>
<dbReference type="GO" id="GO:0032153">
    <property type="term" value="C:cell division site"/>
    <property type="evidence" value="ECO:0000318"/>
    <property type="project" value="GO_Central"/>
</dbReference>
<evidence type="ECO:0000256" key="8">
    <source>
        <dbReference type="ARBA" id="ARBA00023306"/>
    </source>
</evidence>
<keyword evidence="8" id="KW-0131">Cell cycle</keyword>
<dbReference type="GO" id="GO:0009507">
    <property type="term" value="C:chloroplast"/>
    <property type="evidence" value="ECO:0000318"/>
    <property type="project" value="GO_Central"/>
</dbReference>
<dbReference type="Gramene" id="Pp3c22_4940V3.2">
    <property type="protein sequence ID" value="Pp3c22_4940V3.2"/>
    <property type="gene ID" value="Pp3c22_4940"/>
</dbReference>
<dbReference type="InterPro" id="IPR037103">
    <property type="entry name" value="Tubulin/FtsZ-like_C"/>
</dbReference>
<evidence type="ECO:0000256" key="1">
    <source>
        <dbReference type="ARBA" id="ARBA00004496"/>
    </source>
</evidence>
<dbReference type="GO" id="GO:0005737">
    <property type="term" value="C:cytoplasm"/>
    <property type="evidence" value="ECO:0000318"/>
    <property type="project" value="GO_Central"/>
</dbReference>
<evidence type="ECO:0000256" key="2">
    <source>
        <dbReference type="ARBA" id="ARBA00009690"/>
    </source>
</evidence>
<dbReference type="eggNOG" id="ENOG502QRFN">
    <property type="taxonomic scope" value="Eukaryota"/>
</dbReference>
<keyword evidence="12" id="KW-0150">Chloroplast</keyword>
<protein>
    <submittedName>
        <fullName evidence="12">Putative plastid division protein FtsZ1-1</fullName>
    </submittedName>
</protein>
<comment type="subcellular location">
    <subcellularLocation>
        <location evidence="1">Cytoplasm</location>
    </subcellularLocation>
</comment>
<dbReference type="InterPro" id="IPR000158">
    <property type="entry name" value="Cell_div_FtsZ"/>
</dbReference>
<dbReference type="PaxDb" id="3218-PP1S275_2V6.1"/>
<dbReference type="GO" id="GO:0007017">
    <property type="term" value="P:microtubule-based process"/>
    <property type="evidence" value="ECO:0007669"/>
    <property type="project" value="InterPro"/>
</dbReference>
<organism evidence="12">
    <name type="scientific">Physcomitrium patens</name>
    <name type="common">Spreading-leaved earth moss</name>
    <name type="synonym">Physcomitrella patens</name>
    <dbReference type="NCBI Taxonomy" id="3218"/>
    <lineage>
        <taxon>Eukaryota</taxon>
        <taxon>Viridiplantae</taxon>
        <taxon>Streptophyta</taxon>
        <taxon>Embryophyta</taxon>
        <taxon>Bryophyta</taxon>
        <taxon>Bryophytina</taxon>
        <taxon>Bryopsida</taxon>
        <taxon>Funariidae</taxon>
        <taxon>Funariales</taxon>
        <taxon>Funariaceae</taxon>
        <taxon>Physcomitrium</taxon>
    </lineage>
</organism>
<dbReference type="EnsemblPlants" id="Pp3c22_4940V3.2">
    <property type="protein sequence ID" value="Pp3c22_4940V3.2"/>
    <property type="gene ID" value="Pp3c22_4940"/>
</dbReference>
<feature type="compositionally biased region" description="Polar residues" evidence="9">
    <location>
        <begin position="427"/>
        <end position="444"/>
    </location>
</feature>
<dbReference type="FunFam" id="3.40.50.1440:FF:000023">
    <property type="entry name" value="Cell division protein FtsZ"/>
    <property type="match status" value="1"/>
</dbReference>
<dbReference type="PRO" id="PR:Q70ZZ7"/>
<dbReference type="Gene3D" id="3.40.50.1440">
    <property type="entry name" value="Tubulin/FtsZ, GTPase domain"/>
    <property type="match status" value="1"/>
</dbReference>